<dbReference type="RefSeq" id="WP_013388577.1">
    <property type="nucleotide sequence ID" value="NC_014633.1"/>
</dbReference>
<protein>
    <submittedName>
        <fullName evidence="9">Nitroreductase</fullName>
    </submittedName>
</protein>
<proteinExistence type="inferred from homology"/>
<keyword evidence="4" id="KW-0288">FMN</keyword>
<dbReference type="EMBL" id="CP002282">
    <property type="protein sequence ID" value="ADO83915.1"/>
    <property type="molecule type" value="Genomic_DNA"/>
</dbReference>
<dbReference type="CDD" id="cd02149">
    <property type="entry name" value="NfsB-like"/>
    <property type="match status" value="1"/>
</dbReference>
<sequence>MKERKEEIIKAYQFREATKEFLEDKKISDDDFEFILETGRLSPSSFGWEPWQFLVVQNMEIREKLREFSWGAQKQLPTASHFVVILGRKAKEMIPGSDYFKYIAKEVNKLPEDITKMREDVFGKFQNEDFDLTDDRKIFDWVGKQTYLPFANMMTAAAQIGVDSCPIEGFDREKIEAILREEGVLDTDKFGVTAMVAFGYKKANLDWSKTRRDTSEVVKWVR</sequence>
<dbReference type="Proteomes" id="UP000006875">
    <property type="component" value="Plasmid pILYOP01"/>
</dbReference>
<geneLocation type="plasmid" evidence="9 10">
    <name>pILYOP01</name>
</geneLocation>
<dbReference type="PANTHER" id="PTHR23026:SF125">
    <property type="entry name" value="OXYGEN-INSENSITIVE NAD(P)H NITROREDUCTASE"/>
    <property type="match status" value="1"/>
</dbReference>
<dbReference type="SUPFAM" id="SSF55469">
    <property type="entry name" value="FMN-dependent nitroreductase-like"/>
    <property type="match status" value="1"/>
</dbReference>
<dbReference type="KEGG" id="ipo:Ilyop_2152"/>
<feature type="domain" description="Nitroreductase" evidence="8">
    <location>
        <begin position="14"/>
        <end position="200"/>
    </location>
</feature>
<organism evidence="9 10">
    <name type="scientific">Ilyobacter polytropus (strain ATCC 51220 / DSM 2926 / LMG 16218 / CuHBu1)</name>
    <dbReference type="NCBI Taxonomy" id="572544"/>
    <lineage>
        <taxon>Bacteria</taxon>
        <taxon>Fusobacteriati</taxon>
        <taxon>Fusobacteriota</taxon>
        <taxon>Fusobacteriia</taxon>
        <taxon>Fusobacteriales</taxon>
        <taxon>Fusobacteriaceae</taxon>
        <taxon>Ilyobacter</taxon>
    </lineage>
</organism>
<dbReference type="InterPro" id="IPR033878">
    <property type="entry name" value="NfsB-like"/>
</dbReference>
<keyword evidence="5" id="KW-0521">NADP</keyword>
<dbReference type="OrthoDB" id="9812105at2"/>
<dbReference type="InterPro" id="IPR000415">
    <property type="entry name" value="Nitroreductase-like"/>
</dbReference>
<keyword evidence="6" id="KW-0560">Oxidoreductase</keyword>
<keyword evidence="9" id="KW-0614">Plasmid</keyword>
<evidence type="ECO:0000256" key="1">
    <source>
        <dbReference type="ARBA" id="ARBA00001917"/>
    </source>
</evidence>
<evidence type="ECO:0000256" key="3">
    <source>
        <dbReference type="ARBA" id="ARBA00022630"/>
    </source>
</evidence>
<dbReference type="InterPro" id="IPR029479">
    <property type="entry name" value="Nitroreductase"/>
</dbReference>
<name>E3HC72_ILYPC</name>
<evidence type="ECO:0000256" key="6">
    <source>
        <dbReference type="ARBA" id="ARBA00023002"/>
    </source>
</evidence>
<keyword evidence="3" id="KW-0285">Flavoprotein</keyword>
<dbReference type="InterPro" id="IPR050627">
    <property type="entry name" value="Nitroreductase/BluB"/>
</dbReference>
<dbReference type="GO" id="GO:0046256">
    <property type="term" value="P:2,4,6-trinitrotoluene catabolic process"/>
    <property type="evidence" value="ECO:0007669"/>
    <property type="project" value="TreeGrafter"/>
</dbReference>
<dbReference type="Pfam" id="PF00881">
    <property type="entry name" value="Nitroreductase"/>
    <property type="match status" value="1"/>
</dbReference>
<dbReference type="GO" id="GO:0005829">
    <property type="term" value="C:cytosol"/>
    <property type="evidence" value="ECO:0007669"/>
    <property type="project" value="TreeGrafter"/>
</dbReference>
<dbReference type="Gene3D" id="3.40.109.10">
    <property type="entry name" value="NADH Oxidase"/>
    <property type="match status" value="1"/>
</dbReference>
<keyword evidence="7" id="KW-0520">NAD</keyword>
<comment type="similarity">
    <text evidence="2">Belongs to the nitroreductase family.</text>
</comment>
<dbReference type="GO" id="GO:0046857">
    <property type="term" value="F:oxidoreductase activity, acting on other nitrogenous compounds as donors, with NAD or NADP as acceptor"/>
    <property type="evidence" value="ECO:0007669"/>
    <property type="project" value="TreeGrafter"/>
</dbReference>
<evidence type="ECO:0000313" key="10">
    <source>
        <dbReference type="Proteomes" id="UP000006875"/>
    </source>
</evidence>
<evidence type="ECO:0000256" key="7">
    <source>
        <dbReference type="ARBA" id="ARBA00023027"/>
    </source>
</evidence>
<comment type="cofactor">
    <cofactor evidence="1">
        <name>FMN</name>
        <dbReference type="ChEBI" id="CHEBI:58210"/>
    </cofactor>
</comment>
<evidence type="ECO:0000256" key="2">
    <source>
        <dbReference type="ARBA" id="ARBA00007118"/>
    </source>
</evidence>
<gene>
    <name evidence="9" type="ordered locus">Ilyop_2152</name>
</gene>
<reference evidence="9 10" key="1">
    <citation type="journal article" date="2010" name="Stand. Genomic Sci.">
        <title>Complete genome sequence of Ilyobacter polytropus type strain (CuHbu1).</title>
        <authorList>
            <person name="Sikorski J."/>
            <person name="Chertkov O."/>
            <person name="Lapidus A."/>
            <person name="Nolan M."/>
            <person name="Lucas S."/>
            <person name="Del Rio T.G."/>
            <person name="Tice H."/>
            <person name="Cheng J.F."/>
            <person name="Tapia R."/>
            <person name="Han C."/>
            <person name="Goodwin L."/>
            <person name="Pitluck S."/>
            <person name="Liolios K."/>
            <person name="Ivanova N."/>
            <person name="Mavromatis K."/>
            <person name="Mikhailova N."/>
            <person name="Pati A."/>
            <person name="Chen A."/>
            <person name="Palaniappan K."/>
            <person name="Land M."/>
            <person name="Hauser L."/>
            <person name="Chang Y.J."/>
            <person name="Jeffries C.D."/>
            <person name="Brambilla E."/>
            <person name="Yasawong M."/>
            <person name="Rohde M."/>
            <person name="Pukall R."/>
            <person name="Spring S."/>
            <person name="Goker M."/>
            <person name="Woyke T."/>
            <person name="Bristow J."/>
            <person name="Eisen J.A."/>
            <person name="Markowitz V."/>
            <person name="Hugenholtz P."/>
            <person name="Kyrpides N.C."/>
            <person name="Klenk H.P."/>
        </authorList>
    </citation>
    <scope>NUCLEOTIDE SEQUENCE [LARGE SCALE GENOMIC DNA]</scope>
    <source>
        <strain evidence="10">ATCC 51220 / DSM 2926 / LMG 16218 / CuHBu1</strain>
        <plasmid evidence="10">pILYOP01</plasmid>
    </source>
</reference>
<evidence type="ECO:0000313" key="9">
    <source>
        <dbReference type="EMBL" id="ADO83915.1"/>
    </source>
</evidence>
<evidence type="ECO:0000259" key="8">
    <source>
        <dbReference type="Pfam" id="PF00881"/>
    </source>
</evidence>
<dbReference type="PANTHER" id="PTHR23026">
    <property type="entry name" value="NADPH NITROREDUCTASE"/>
    <property type="match status" value="1"/>
</dbReference>
<evidence type="ECO:0000256" key="5">
    <source>
        <dbReference type="ARBA" id="ARBA00022857"/>
    </source>
</evidence>
<dbReference type="AlphaFoldDB" id="E3HC72"/>
<dbReference type="HOGENOM" id="CLU_070764_4_1_0"/>
<keyword evidence="10" id="KW-1185">Reference proteome</keyword>
<evidence type="ECO:0000256" key="4">
    <source>
        <dbReference type="ARBA" id="ARBA00022643"/>
    </source>
</evidence>
<accession>E3HC72</accession>